<sequence>MATLDKKKTIVLSKALTMGDVRYEHLDLKEPVLAEVEQFYDIQRAKNSMAAMKLLIALNTGVTEKVLGSMAFTDYRQCEDYLMSFLTFDPSPDGSS</sequence>
<evidence type="ECO:0000313" key="2">
    <source>
        <dbReference type="Proteomes" id="UP000042738"/>
    </source>
</evidence>
<evidence type="ECO:0000313" key="1">
    <source>
        <dbReference type="EMBL" id="QLH62310.1"/>
    </source>
</evidence>
<accession>A0A068Z8E9</accession>
<gene>
    <name evidence="1" type="ORF">SYMBAF_04230</name>
</gene>
<dbReference type="RefSeq" id="WP_040264836.1">
    <property type="nucleotide sequence ID" value="NZ_CP050855.1"/>
</dbReference>
<dbReference type="EMBL" id="CP050855">
    <property type="protein sequence ID" value="QLH62310.1"/>
    <property type="molecule type" value="Genomic_DNA"/>
</dbReference>
<dbReference type="Pfam" id="PF10109">
    <property type="entry name" value="Phage_TAC_7"/>
    <property type="match status" value="1"/>
</dbReference>
<dbReference type="AlphaFoldDB" id="A0A068Z8E9"/>
<name>A0A068Z8E9_9GAMM</name>
<dbReference type="Proteomes" id="UP000042738">
    <property type="component" value="Chromosome"/>
</dbReference>
<proteinExistence type="predicted"/>
<organism evidence="1 2">
    <name type="scientific">Serratia symbiotica</name>
    <dbReference type="NCBI Taxonomy" id="138074"/>
    <lineage>
        <taxon>Bacteria</taxon>
        <taxon>Pseudomonadati</taxon>
        <taxon>Pseudomonadota</taxon>
        <taxon>Gammaproteobacteria</taxon>
        <taxon>Enterobacterales</taxon>
        <taxon>Yersiniaceae</taxon>
        <taxon>Serratia</taxon>
    </lineage>
</organism>
<dbReference type="InterPro" id="IPR019289">
    <property type="entry name" value="Phage_tail_E/E"/>
</dbReference>
<dbReference type="STRING" id="138074.SYMBAF_20016"/>
<reference evidence="1 2" key="1">
    <citation type="journal article" date="2014" name="Genome Announc.">
        <title>Whole-Genome Sequence of Serratia symbiotica Strain CWBI-2.3T, a Free-Living Symbiont of the Black Bean Aphid Aphis fabae.</title>
        <authorList>
            <person name="Foray V."/>
            <person name="Grigorescu A.S."/>
            <person name="Sabri A."/>
            <person name="Haubruge E."/>
            <person name="Lognay G."/>
            <person name="Francis F."/>
            <person name="Fauconnier M.L."/>
            <person name="Hance T."/>
            <person name="Thonart P."/>
        </authorList>
    </citation>
    <scope>NUCLEOTIDE SEQUENCE [LARGE SCALE GENOMIC DNA]</scope>
    <source>
        <strain evidence="1">CWBI-2.3</strain>
    </source>
</reference>
<protein>
    <submittedName>
        <fullName evidence="1">Phage tail assembly protein</fullName>
    </submittedName>
</protein>
<dbReference type="GeneID" id="93735727"/>